<evidence type="ECO:0000313" key="2">
    <source>
        <dbReference type="EnsemblMetazoa" id="Aqu2.1.13504_001"/>
    </source>
</evidence>
<reference evidence="2" key="1">
    <citation type="submission" date="2017-05" db="UniProtKB">
        <authorList>
            <consortium name="EnsemblMetazoa"/>
        </authorList>
    </citation>
    <scope>IDENTIFICATION</scope>
</reference>
<accession>A0A1X7TFR7</accession>
<protein>
    <submittedName>
        <fullName evidence="2">Uncharacterized protein</fullName>
    </submittedName>
</protein>
<sequence>MSLRQDLKSLQIKKCPPYYLVFFKEDRSLGVAKANNIIELDKEDLLEPGTECHVRLKKNVFDGIVVTHGTEIDVDIVAEKIINKLYTPEFLKGLLSDDSDSDDVTTDCTCASDSDIDAKSKRNAKRKRTDSGKPAKKSMMKTPLKKTNRKSKTRSNVHKAKDEQKSTINVLAVSQNTSNTSSAVVSNDPDCSNVPNDPDCSNVPNDPDCSPISSAVVPNGPSSPTTCMSSTLSTTITCSSTKASDKLIGEILFSDDQGYSKFLLKVQCGQQCSAAST</sequence>
<organism evidence="2">
    <name type="scientific">Amphimedon queenslandica</name>
    <name type="common">Sponge</name>
    <dbReference type="NCBI Taxonomy" id="400682"/>
    <lineage>
        <taxon>Eukaryota</taxon>
        <taxon>Metazoa</taxon>
        <taxon>Porifera</taxon>
        <taxon>Demospongiae</taxon>
        <taxon>Heteroscleromorpha</taxon>
        <taxon>Haplosclerida</taxon>
        <taxon>Niphatidae</taxon>
        <taxon>Amphimedon</taxon>
    </lineage>
</organism>
<proteinExistence type="predicted"/>
<feature type="region of interest" description="Disordered" evidence="1">
    <location>
        <begin position="119"/>
        <end position="165"/>
    </location>
</feature>
<dbReference type="AlphaFoldDB" id="A0A1X7TFR7"/>
<dbReference type="InParanoid" id="A0A1X7TFR7"/>
<evidence type="ECO:0000256" key="1">
    <source>
        <dbReference type="SAM" id="MobiDB-lite"/>
    </source>
</evidence>
<name>A0A1X7TFR7_AMPQE</name>
<feature type="compositionally biased region" description="Basic residues" evidence="1">
    <location>
        <begin position="121"/>
        <end position="158"/>
    </location>
</feature>
<dbReference type="EnsemblMetazoa" id="Aqu2.1.13504_001">
    <property type="protein sequence ID" value="Aqu2.1.13504_001"/>
    <property type="gene ID" value="Aqu2.1.13504"/>
</dbReference>